<dbReference type="Pfam" id="PF01121">
    <property type="entry name" value="CoaE"/>
    <property type="match status" value="1"/>
</dbReference>
<keyword evidence="3" id="KW-0067">ATP-binding</keyword>
<dbReference type="PROSITE" id="PS51219">
    <property type="entry name" value="DPCK"/>
    <property type="match status" value="1"/>
</dbReference>
<dbReference type="Gene3D" id="3.40.50.300">
    <property type="entry name" value="P-loop containing nucleotide triphosphate hydrolases"/>
    <property type="match status" value="1"/>
</dbReference>
<dbReference type="GO" id="GO:0015937">
    <property type="term" value="P:coenzyme A biosynthetic process"/>
    <property type="evidence" value="ECO:0007669"/>
    <property type="project" value="InterPro"/>
</dbReference>
<name>A0A6J1N126_BICAN</name>
<evidence type="ECO:0000256" key="1">
    <source>
        <dbReference type="ARBA" id="ARBA00009018"/>
    </source>
</evidence>
<keyword evidence="5" id="KW-1133">Transmembrane helix</keyword>
<dbReference type="HAMAP" id="MF_00376">
    <property type="entry name" value="Dephospho_CoA_kinase"/>
    <property type="match status" value="1"/>
</dbReference>
<proteinExistence type="inferred from homology"/>
<accession>A0A6J1N126</accession>
<evidence type="ECO:0000313" key="6">
    <source>
        <dbReference type="Proteomes" id="UP001652582"/>
    </source>
</evidence>
<dbReference type="Proteomes" id="UP001652582">
    <property type="component" value="Chromosome Z"/>
</dbReference>
<dbReference type="GeneID" id="112048297"/>
<feature type="transmembrane region" description="Helical" evidence="5">
    <location>
        <begin position="203"/>
        <end position="225"/>
    </location>
</feature>
<organism evidence="6 7">
    <name type="scientific">Bicyclus anynana</name>
    <name type="common">Squinting bush brown butterfly</name>
    <dbReference type="NCBI Taxonomy" id="110368"/>
    <lineage>
        <taxon>Eukaryota</taxon>
        <taxon>Metazoa</taxon>
        <taxon>Ecdysozoa</taxon>
        <taxon>Arthropoda</taxon>
        <taxon>Hexapoda</taxon>
        <taxon>Insecta</taxon>
        <taxon>Pterygota</taxon>
        <taxon>Neoptera</taxon>
        <taxon>Endopterygota</taxon>
        <taxon>Lepidoptera</taxon>
        <taxon>Glossata</taxon>
        <taxon>Ditrysia</taxon>
        <taxon>Papilionoidea</taxon>
        <taxon>Nymphalidae</taxon>
        <taxon>Satyrinae</taxon>
        <taxon>Satyrini</taxon>
        <taxon>Mycalesina</taxon>
        <taxon>Bicyclus</taxon>
    </lineage>
</organism>
<dbReference type="OrthoDB" id="247245at2759"/>
<evidence type="ECO:0000256" key="4">
    <source>
        <dbReference type="ARBA" id="ARBA00044157"/>
    </source>
</evidence>
<evidence type="ECO:0000256" key="2">
    <source>
        <dbReference type="ARBA" id="ARBA00022741"/>
    </source>
</evidence>
<keyword evidence="5" id="KW-0812">Transmembrane</keyword>
<reference evidence="7" key="1">
    <citation type="submission" date="2025-08" db="UniProtKB">
        <authorList>
            <consortium name="RefSeq"/>
        </authorList>
    </citation>
    <scope>IDENTIFICATION</scope>
</reference>
<dbReference type="FunFam" id="3.40.50.300:FF:000485">
    <property type="entry name" value="Dephospho-CoA kinase CAB5"/>
    <property type="match status" value="1"/>
</dbReference>
<evidence type="ECO:0000313" key="7">
    <source>
        <dbReference type="RefSeq" id="XP_023941555.1"/>
    </source>
</evidence>
<dbReference type="InterPro" id="IPR001977">
    <property type="entry name" value="Depp_CoAkinase"/>
</dbReference>
<dbReference type="RefSeq" id="XP_023941555.1">
    <property type="nucleotide sequence ID" value="XM_024085787.2"/>
</dbReference>
<dbReference type="AlphaFoldDB" id="A0A6J1N126"/>
<dbReference type="GO" id="GO:0005524">
    <property type="term" value="F:ATP binding"/>
    <property type="evidence" value="ECO:0007669"/>
    <property type="project" value="UniProtKB-KW"/>
</dbReference>
<dbReference type="CTD" id="40846"/>
<dbReference type="GO" id="GO:0004140">
    <property type="term" value="F:dephospho-CoA kinase activity"/>
    <property type="evidence" value="ECO:0007669"/>
    <property type="project" value="InterPro"/>
</dbReference>
<dbReference type="InterPro" id="IPR027417">
    <property type="entry name" value="P-loop_NTPase"/>
</dbReference>
<comment type="similarity">
    <text evidence="1">Belongs to the CoaE family.</text>
</comment>
<keyword evidence="7" id="KW-0808">Transferase</keyword>
<dbReference type="SUPFAM" id="SSF52540">
    <property type="entry name" value="P-loop containing nucleoside triphosphate hydrolases"/>
    <property type="match status" value="1"/>
</dbReference>
<keyword evidence="2" id="KW-0547">Nucleotide-binding</keyword>
<dbReference type="CDD" id="cd02022">
    <property type="entry name" value="DPCK"/>
    <property type="match status" value="1"/>
</dbReference>
<evidence type="ECO:0000256" key="3">
    <source>
        <dbReference type="ARBA" id="ARBA00022840"/>
    </source>
</evidence>
<dbReference type="KEGG" id="bany:112048297"/>
<dbReference type="PANTHER" id="PTHR10695">
    <property type="entry name" value="DEPHOSPHO-COA KINASE-RELATED"/>
    <property type="match status" value="1"/>
</dbReference>
<dbReference type="GO" id="GO:0005737">
    <property type="term" value="C:cytoplasm"/>
    <property type="evidence" value="ECO:0007669"/>
    <property type="project" value="UniProtKB-ARBA"/>
</dbReference>
<dbReference type="PANTHER" id="PTHR10695:SF46">
    <property type="entry name" value="BIFUNCTIONAL COENZYME A SYNTHASE-RELATED"/>
    <property type="match status" value="1"/>
</dbReference>
<keyword evidence="7" id="KW-0418">Kinase</keyword>
<keyword evidence="6" id="KW-1185">Reference proteome</keyword>
<gene>
    <name evidence="7" type="primary">LOC112048297</name>
</gene>
<evidence type="ECO:0000256" key="5">
    <source>
        <dbReference type="SAM" id="Phobius"/>
    </source>
</evidence>
<keyword evidence="5" id="KW-0472">Membrane</keyword>
<dbReference type="NCBIfam" id="TIGR00152">
    <property type="entry name" value="dephospho-CoA kinase"/>
    <property type="match status" value="1"/>
</dbReference>
<protein>
    <recommendedName>
        <fullName evidence="4">Dephospho-CoA kinase domain-containing protein</fullName>
    </recommendedName>
</protein>
<sequence length="235" mass="26953">MFIVGLTGGLATGKSTVLSIFRENGVAVIDADEVARQVLEPGTKAWQELRNYFGDEVLHPNGKVNRLKLGELIFNDIEKRKKLNAITHLRIQTAMMKMAIMYFFSGHKYVVMEVPLLFETGKMLSFMHKIITVVCEDHQQLERLCKRSDLSEKAAKKRIKCQMPLEKKVANSNFVIDNTGDFNHTRSQTESIIRLLRRSKFTWYFRVIVLITLMACIFGVTHLVGSMVENKTRLK</sequence>